<keyword evidence="1" id="KW-1133">Transmembrane helix</keyword>
<sequence length="263" mass="30370">MLFRIEFRRLIFRWQMYLAIAIGIALVIIQIITINKINAFWYNNAFTHMIGYDNSGLGTQLYVVLLPIMCGLAGSSIIQEDKKNKMIDTIIARTSKIKYLRSSLLSSFLIGGLVGLFPLLVEAIIYFSKYKITVLPAKPEFYLIRPNNSFEYQLFSTHPLIFWIFYLIIIFIFSGLFAQLGLISIYFDIYRGVETVIPFLILFISIVLGDFLKNDNISLQELIIPTYGSWSNGTIYGILFYFILFTGIILILTWRKCNHDNIS</sequence>
<reference evidence="2 3" key="1">
    <citation type="submission" date="2021-03" db="EMBL/GenBank/DDBJ databases">
        <title>Genomic Encyclopedia of Type Strains, Phase IV (KMG-IV): sequencing the most valuable type-strain genomes for metagenomic binning, comparative biology and taxonomic classification.</title>
        <authorList>
            <person name="Goeker M."/>
        </authorList>
    </citation>
    <scope>NUCLEOTIDE SEQUENCE [LARGE SCALE GENOMIC DNA]</scope>
    <source>
        <strain evidence="2 3">DSM 101872</strain>
    </source>
</reference>
<feature type="transmembrane region" description="Helical" evidence="1">
    <location>
        <begin position="61"/>
        <end position="78"/>
    </location>
</feature>
<evidence type="ECO:0000313" key="2">
    <source>
        <dbReference type="EMBL" id="MBP2058368.1"/>
    </source>
</evidence>
<keyword evidence="3" id="KW-1185">Reference proteome</keyword>
<dbReference type="EMBL" id="JAGGLU010000008">
    <property type="protein sequence ID" value="MBP2058368.1"/>
    <property type="molecule type" value="Genomic_DNA"/>
</dbReference>
<feature type="transmembrane region" description="Helical" evidence="1">
    <location>
        <begin position="16"/>
        <end position="41"/>
    </location>
</feature>
<feature type="transmembrane region" description="Helical" evidence="1">
    <location>
        <begin position="160"/>
        <end position="183"/>
    </location>
</feature>
<organism evidence="2 3">
    <name type="scientific">Lactobacillus colini</name>
    <dbReference type="NCBI Taxonomy" id="1819254"/>
    <lineage>
        <taxon>Bacteria</taxon>
        <taxon>Bacillati</taxon>
        <taxon>Bacillota</taxon>
        <taxon>Bacilli</taxon>
        <taxon>Lactobacillales</taxon>
        <taxon>Lactobacillaceae</taxon>
        <taxon>Lactobacillus</taxon>
    </lineage>
</organism>
<evidence type="ECO:0000256" key="1">
    <source>
        <dbReference type="SAM" id="Phobius"/>
    </source>
</evidence>
<proteinExistence type="predicted"/>
<feature type="transmembrane region" description="Helical" evidence="1">
    <location>
        <begin position="195"/>
        <end position="213"/>
    </location>
</feature>
<keyword evidence="1" id="KW-0812">Transmembrane</keyword>
<feature type="transmembrane region" description="Helical" evidence="1">
    <location>
        <begin position="99"/>
        <end position="127"/>
    </location>
</feature>
<evidence type="ECO:0008006" key="4">
    <source>
        <dbReference type="Google" id="ProtNLM"/>
    </source>
</evidence>
<protein>
    <recommendedName>
        <fullName evidence="4">ABC transporter permease</fullName>
    </recommendedName>
</protein>
<dbReference type="Proteomes" id="UP001519292">
    <property type="component" value="Unassembled WGS sequence"/>
</dbReference>
<keyword evidence="1" id="KW-0472">Membrane</keyword>
<evidence type="ECO:0000313" key="3">
    <source>
        <dbReference type="Proteomes" id="UP001519292"/>
    </source>
</evidence>
<gene>
    <name evidence="2" type="ORF">J2Z60_001547</name>
</gene>
<comment type="caution">
    <text evidence="2">The sequence shown here is derived from an EMBL/GenBank/DDBJ whole genome shotgun (WGS) entry which is preliminary data.</text>
</comment>
<name>A0ABS4MFC4_9LACO</name>
<dbReference type="RefSeq" id="WP_209687105.1">
    <property type="nucleotide sequence ID" value="NZ_JAGGLU010000008.1"/>
</dbReference>
<accession>A0ABS4MFC4</accession>
<feature type="transmembrane region" description="Helical" evidence="1">
    <location>
        <begin position="233"/>
        <end position="254"/>
    </location>
</feature>